<dbReference type="HOGENOM" id="CLU_1322505_0_0_1"/>
<reference evidence="3" key="3">
    <citation type="journal article" date="2011" name="Nat. Genet.">
        <title>The Arabidopsis lyrata genome sequence and the basis of rapid genome size change.</title>
        <authorList>
            <person name="Hu T.T."/>
            <person name="Pattyn P."/>
            <person name="Bakker E.G."/>
            <person name="Cao J."/>
            <person name="Cheng J.-F."/>
            <person name="Clark R.M."/>
            <person name="Fahlgren N."/>
            <person name="Fawcett J.A."/>
            <person name="Grimwood J."/>
            <person name="Gundlach H."/>
            <person name="Haberer G."/>
            <person name="Hollister J.D."/>
            <person name="Ossowski S."/>
            <person name="Ottilar R.P."/>
            <person name="Salamov A.A."/>
            <person name="Schneeberger K."/>
            <person name="Spannagl M."/>
            <person name="Wang X."/>
            <person name="Yang L."/>
            <person name="Nasrallah M.E."/>
            <person name="Bergelson J."/>
            <person name="Carrington J.C."/>
            <person name="Gaut B.S."/>
            <person name="Schmutz J."/>
            <person name="Mayer K.F.X."/>
            <person name="Van de Peer Y."/>
            <person name="Grigoriev I.V."/>
            <person name="Nordborg M."/>
            <person name="Weigel D."/>
            <person name="Guo Y.-L."/>
        </authorList>
    </citation>
    <scope>NUCLEOTIDE SEQUENCE [LARGE SCALE GENOMIC DNA]</scope>
    <source>
        <strain evidence="3">cv. MN47</strain>
    </source>
</reference>
<evidence type="ECO:0000313" key="1">
    <source>
        <dbReference type="EMBL" id="EFH55276.1"/>
    </source>
</evidence>
<dbReference type="PANTHER" id="PTHR15827:SF2">
    <property type="entry name" value="CYCLIN-DEPENDENT KINASE 2-INTERACTING PROTEIN"/>
    <property type="match status" value="1"/>
</dbReference>
<organism evidence="3">
    <name type="scientific">Arabidopsis lyrata subsp. lyrata</name>
    <name type="common">Lyre-leaved rock-cress</name>
    <dbReference type="NCBI Taxonomy" id="81972"/>
    <lineage>
        <taxon>Eukaryota</taxon>
        <taxon>Viridiplantae</taxon>
        <taxon>Streptophyta</taxon>
        <taxon>Embryophyta</taxon>
        <taxon>Tracheophyta</taxon>
        <taxon>Spermatophyta</taxon>
        <taxon>Magnoliopsida</taxon>
        <taxon>eudicotyledons</taxon>
        <taxon>Gunneridae</taxon>
        <taxon>Pentapetalae</taxon>
        <taxon>rosids</taxon>
        <taxon>malvids</taxon>
        <taxon>Brassicales</taxon>
        <taxon>Brassicaceae</taxon>
        <taxon>Camelineae</taxon>
        <taxon>Arabidopsis</taxon>
    </lineage>
</organism>
<dbReference type="eggNOG" id="ENOG502QR42">
    <property type="taxonomic scope" value="Eukaryota"/>
</dbReference>
<dbReference type="PANTHER" id="PTHR15827">
    <property type="entry name" value="CYCLIN-DEPENDENT KINASE 2-INTERACTING PROTEIN"/>
    <property type="match status" value="1"/>
</dbReference>
<dbReference type="Proteomes" id="UP000008694">
    <property type="component" value="Unassembled WGS sequence"/>
</dbReference>
<evidence type="ECO:0000313" key="3">
    <source>
        <dbReference type="Proteomes" id="UP000008694"/>
    </source>
</evidence>
<keyword evidence="3" id="KW-1185">Reference proteome</keyword>
<dbReference type="EMBL" id="GL348713">
    <property type="protein sequence ID" value="EFH69829.1"/>
    <property type="molecule type" value="Genomic_DNA"/>
</dbReference>
<gene>
    <name evidence="1" type="ORF">ARALYDRAFT_668243</name>
    <name evidence="2" type="ORF">ARALYDRAFT_680686</name>
</gene>
<reference evidence="2" key="1">
    <citation type="submission" date="2009-11" db="EMBL/GenBank/DDBJ databases">
        <authorList>
            <consortium name="US DOE Joint Genome Institute (JGI-PGF)"/>
            <person name="Ottilar R."/>
            <person name="Schmutz J."/>
            <person name="Salamov A."/>
            <person name="Cheng J.F."/>
            <person name="Lucas S."/>
            <person name="Pitluck S."/>
            <person name="Gundlach H."/>
            <person name="Guo Y."/>
            <person name="Haberer G."/>
            <person name="Nasrallah J."/>
            <person name="Mayer K.F.X."/>
            <person name="van de Peer Y."/>
            <person name="Weigel D."/>
            <person name="Grigoriev I.V."/>
        </authorList>
    </citation>
    <scope>NUCLEOTIDE SEQUENCE</scope>
</reference>
<dbReference type="AlphaFoldDB" id="D7KDU5"/>
<protein>
    <submittedName>
        <fullName evidence="2">Predicted protein</fullName>
    </submittedName>
</protein>
<name>D7KDU5_ARALL</name>
<dbReference type="Gramene" id="Al_scaffold_0001_3009">
    <property type="protein sequence ID" value="Al_scaffold_0001_3009"/>
    <property type="gene ID" value="Al_scaffold_0001_3009"/>
</dbReference>
<evidence type="ECO:0000313" key="2">
    <source>
        <dbReference type="EMBL" id="EFH69829.1"/>
    </source>
</evidence>
<dbReference type="Gramene" id="Al_scaffold_0004_962">
    <property type="protein sequence ID" value="Al_scaffold_0004_962"/>
    <property type="gene ID" value="Al_scaffold_0004_962"/>
</dbReference>
<sequence>MMRLGLQNGGGSESYPERPIVYILLKNGVCGYGSRPTKLELVKSSLLDIAETESMISFVRKLSLMYMPMMELGVSSNMFDIKKNALKKLSKQHSAYRIKLLSSYKEMVAVVVEMVNASRSLRCYTKLGTESLVQFSCSKEDSSDAGDCGGIPVFNFWNVSTFGKTQKQKFGTCHIDMITKKMAEEFVEMFIREVMIKGLLIMELISLSTEVPQPINNSWSDELYHGEFITSHQMFFLFHGSS</sequence>
<accession>D7KDU5</accession>
<proteinExistence type="predicted"/>
<dbReference type="EMBL" id="GL348716">
    <property type="protein sequence ID" value="EFH55276.1"/>
    <property type="molecule type" value="Genomic_DNA"/>
</dbReference>
<reference evidence="2" key="2">
    <citation type="submission" date="2010-06" db="EMBL/GenBank/DDBJ databases">
        <title>The basis of rapid genome size change in Arabidopsis.</title>
        <authorList>
            <consortium name="US DOE Joint Genome Institute (JGI-PGF)"/>
            <person name="Bakker E."/>
            <person name="Bergelson J."/>
            <person name="Cheng J.Fang."/>
            <person name="Clark R.M."/>
            <person name="Fawcett J."/>
            <person name="Gaut B."/>
            <person name="Grigoriev I."/>
            <person name="Gundlach H."/>
            <person name="Guo Y."/>
            <person name="Haberer G."/>
            <person name="Hollister J."/>
            <person name="Hu T.T."/>
            <person name="Mayer K.F.X."/>
            <person name="Nasrallah J."/>
            <person name="Nordborg M."/>
            <person name="Otillar R."/>
            <person name="Pattyn P."/>
            <person name="Schmutz J."/>
            <person name="Spannagl M."/>
            <person name="van de Peer Y."/>
            <person name="Wang X."/>
            <person name="Weigel D."/>
            <person name="Yang L."/>
        </authorList>
    </citation>
    <scope>NUCLEOTIDE SEQUENCE</scope>
</reference>
<dbReference type="STRING" id="81972.D7KDU5"/>